<dbReference type="InterPro" id="IPR036388">
    <property type="entry name" value="WH-like_DNA-bd_sf"/>
</dbReference>
<dbReference type="InterPro" id="IPR008920">
    <property type="entry name" value="TF_FadR/GntR_C"/>
</dbReference>
<evidence type="ECO:0000256" key="3">
    <source>
        <dbReference type="ARBA" id="ARBA00023163"/>
    </source>
</evidence>
<evidence type="ECO:0000256" key="2">
    <source>
        <dbReference type="ARBA" id="ARBA00023125"/>
    </source>
</evidence>
<evidence type="ECO:0000256" key="1">
    <source>
        <dbReference type="ARBA" id="ARBA00023015"/>
    </source>
</evidence>
<dbReference type="GO" id="GO:0003700">
    <property type="term" value="F:DNA-binding transcription factor activity"/>
    <property type="evidence" value="ECO:0007669"/>
    <property type="project" value="InterPro"/>
</dbReference>
<organism evidence="5 6">
    <name type="scientific">Micromonospora sicca</name>
    <dbReference type="NCBI Taxonomy" id="2202420"/>
    <lineage>
        <taxon>Bacteria</taxon>
        <taxon>Bacillati</taxon>
        <taxon>Actinomycetota</taxon>
        <taxon>Actinomycetes</taxon>
        <taxon>Micromonosporales</taxon>
        <taxon>Micromonosporaceae</taxon>
        <taxon>Micromonospora</taxon>
    </lineage>
</organism>
<dbReference type="SUPFAM" id="SSF46785">
    <property type="entry name" value="Winged helix' DNA-binding domain"/>
    <property type="match status" value="1"/>
</dbReference>
<feature type="domain" description="HTH gntR-type" evidence="4">
    <location>
        <begin position="41"/>
        <end position="108"/>
    </location>
</feature>
<protein>
    <submittedName>
        <fullName evidence="5">GntR family transcriptional regulator</fullName>
    </submittedName>
</protein>
<evidence type="ECO:0000313" key="5">
    <source>
        <dbReference type="EMBL" id="PWR12232.1"/>
    </source>
</evidence>
<keyword evidence="1" id="KW-0805">Transcription regulation</keyword>
<comment type="caution">
    <text evidence="5">The sequence shown here is derived from an EMBL/GenBank/DDBJ whole genome shotgun (WGS) entry which is preliminary data.</text>
</comment>
<name>A0A317DD57_9ACTN</name>
<sequence length="253" mass="27562">MFSTLSAILHKLFFVYTSAGRSWRGDQVAEDLRDKLGAQHLPLRDQVLAALRTAIINGDYPPGERLTEDRLAEDFGVSRNPVREALRVAEAEGFVVILPRRGAVVASPSSGTIADMFAVRERLEALAARLAAERATAADVAALRALLEQGREATEQQDLRRVAELNTALHLRILRISGNPWLSSIAKALYLHVQWVFRLGAAERAPHSWSEHIQLVDAIESGDGERAEQAALSHLDAASAAAYENAEGGYGAH</sequence>
<reference evidence="5 6" key="1">
    <citation type="submission" date="2018-05" db="EMBL/GenBank/DDBJ databases">
        <title>Micromonosporas from Atacama Desert.</title>
        <authorList>
            <person name="Carro L."/>
            <person name="Golinska P."/>
            <person name="Klenk H.-P."/>
            <person name="Goodfellow M."/>
        </authorList>
    </citation>
    <scope>NUCLEOTIDE SEQUENCE [LARGE SCALE GENOMIC DNA]</scope>
    <source>
        <strain evidence="5 6">4G51</strain>
    </source>
</reference>
<dbReference type="Gene3D" id="1.10.10.10">
    <property type="entry name" value="Winged helix-like DNA-binding domain superfamily/Winged helix DNA-binding domain"/>
    <property type="match status" value="1"/>
</dbReference>
<evidence type="ECO:0000313" key="6">
    <source>
        <dbReference type="Proteomes" id="UP000246050"/>
    </source>
</evidence>
<keyword evidence="3" id="KW-0804">Transcription</keyword>
<evidence type="ECO:0000259" key="4">
    <source>
        <dbReference type="PROSITE" id="PS50949"/>
    </source>
</evidence>
<dbReference type="InterPro" id="IPR011711">
    <property type="entry name" value="GntR_C"/>
</dbReference>
<dbReference type="InterPro" id="IPR000524">
    <property type="entry name" value="Tscrpt_reg_HTH_GntR"/>
</dbReference>
<dbReference type="SUPFAM" id="SSF48008">
    <property type="entry name" value="GntR ligand-binding domain-like"/>
    <property type="match status" value="1"/>
</dbReference>
<proteinExistence type="predicted"/>
<dbReference type="PANTHER" id="PTHR43537:SF49">
    <property type="entry name" value="TRANSCRIPTIONAL REGULATORY PROTEIN"/>
    <property type="match status" value="1"/>
</dbReference>
<dbReference type="GO" id="GO:0003677">
    <property type="term" value="F:DNA binding"/>
    <property type="evidence" value="ECO:0007669"/>
    <property type="project" value="UniProtKB-KW"/>
</dbReference>
<dbReference type="PROSITE" id="PS50949">
    <property type="entry name" value="HTH_GNTR"/>
    <property type="match status" value="1"/>
</dbReference>
<dbReference type="Gene3D" id="1.20.120.530">
    <property type="entry name" value="GntR ligand-binding domain-like"/>
    <property type="match status" value="1"/>
</dbReference>
<dbReference type="PANTHER" id="PTHR43537">
    <property type="entry name" value="TRANSCRIPTIONAL REGULATOR, GNTR FAMILY"/>
    <property type="match status" value="1"/>
</dbReference>
<dbReference type="PRINTS" id="PR00035">
    <property type="entry name" value="HTHGNTR"/>
</dbReference>
<dbReference type="SMART" id="SM00345">
    <property type="entry name" value="HTH_GNTR"/>
    <property type="match status" value="1"/>
</dbReference>
<dbReference type="InterPro" id="IPR036390">
    <property type="entry name" value="WH_DNA-bd_sf"/>
</dbReference>
<gene>
    <name evidence="5" type="ORF">DKT69_24345</name>
</gene>
<dbReference type="Proteomes" id="UP000246050">
    <property type="component" value="Unassembled WGS sequence"/>
</dbReference>
<dbReference type="CDD" id="cd07377">
    <property type="entry name" value="WHTH_GntR"/>
    <property type="match status" value="1"/>
</dbReference>
<accession>A0A317DD57</accession>
<keyword evidence="2" id="KW-0238">DNA-binding</keyword>
<dbReference type="AlphaFoldDB" id="A0A317DD57"/>
<dbReference type="SMART" id="SM00895">
    <property type="entry name" value="FCD"/>
    <property type="match status" value="1"/>
</dbReference>
<dbReference type="Pfam" id="PF07729">
    <property type="entry name" value="FCD"/>
    <property type="match status" value="1"/>
</dbReference>
<dbReference type="Pfam" id="PF00392">
    <property type="entry name" value="GntR"/>
    <property type="match status" value="1"/>
</dbReference>
<dbReference type="EMBL" id="QGKS01000294">
    <property type="protein sequence ID" value="PWR12232.1"/>
    <property type="molecule type" value="Genomic_DNA"/>
</dbReference>